<evidence type="ECO:0000256" key="2">
    <source>
        <dbReference type="ARBA" id="ARBA00022723"/>
    </source>
</evidence>
<dbReference type="InterPro" id="IPR052035">
    <property type="entry name" value="ZnF_BED_domain_contain"/>
</dbReference>
<dbReference type="AlphaFoldDB" id="A0A409WE43"/>
<evidence type="ECO:0000256" key="1">
    <source>
        <dbReference type="ARBA" id="ARBA00004123"/>
    </source>
</evidence>
<sequence>MLVKLRKFAFAVKNSTTILLPEWHRTLRAHQLSERMMPRDVSTRWNSTYDMLNFAVKYRPPINAMTAACDLDLRKYELVSAEWRIAGELRDVLKIFKDTTLFFSCDTPNLATVIPAMDHIDKVLATCSNSPNQFSPAIRAALAISKKALNKYYNKTDHSEVYRIAMGMLF</sequence>
<dbReference type="GO" id="GO:0008270">
    <property type="term" value="F:zinc ion binding"/>
    <property type="evidence" value="ECO:0007669"/>
    <property type="project" value="UniProtKB-KW"/>
</dbReference>
<dbReference type="InterPro" id="IPR012337">
    <property type="entry name" value="RNaseH-like_sf"/>
</dbReference>
<dbReference type="PANTHER" id="PTHR46481:SF10">
    <property type="entry name" value="ZINC FINGER BED DOMAIN-CONTAINING PROTEIN 39"/>
    <property type="match status" value="1"/>
</dbReference>
<reference evidence="6 7" key="1">
    <citation type="journal article" date="2018" name="Evol. Lett.">
        <title>Horizontal gene cluster transfer increased hallucinogenic mushroom diversity.</title>
        <authorList>
            <person name="Reynolds H.T."/>
            <person name="Vijayakumar V."/>
            <person name="Gluck-Thaler E."/>
            <person name="Korotkin H.B."/>
            <person name="Matheny P.B."/>
            <person name="Slot J.C."/>
        </authorList>
    </citation>
    <scope>NUCLEOTIDE SEQUENCE [LARGE SCALE GENOMIC DNA]</scope>
    <source>
        <strain evidence="6 7">SRW20</strain>
    </source>
</reference>
<keyword evidence="7" id="KW-1185">Reference proteome</keyword>
<evidence type="ECO:0000313" key="6">
    <source>
        <dbReference type="EMBL" id="PPQ76808.1"/>
    </source>
</evidence>
<dbReference type="EMBL" id="NHYE01005118">
    <property type="protein sequence ID" value="PPQ76808.1"/>
    <property type="molecule type" value="Genomic_DNA"/>
</dbReference>
<evidence type="ECO:0000256" key="5">
    <source>
        <dbReference type="ARBA" id="ARBA00023242"/>
    </source>
</evidence>
<protein>
    <recommendedName>
        <fullName evidence="8">HAT C-terminal dimerisation domain-containing protein</fullName>
    </recommendedName>
</protein>
<dbReference type="InParanoid" id="A0A409WE43"/>
<name>A0A409WE43_9AGAR</name>
<evidence type="ECO:0008006" key="8">
    <source>
        <dbReference type="Google" id="ProtNLM"/>
    </source>
</evidence>
<keyword evidence="2" id="KW-0479">Metal-binding</keyword>
<organism evidence="6 7">
    <name type="scientific">Gymnopilus dilepis</name>
    <dbReference type="NCBI Taxonomy" id="231916"/>
    <lineage>
        <taxon>Eukaryota</taxon>
        <taxon>Fungi</taxon>
        <taxon>Dikarya</taxon>
        <taxon>Basidiomycota</taxon>
        <taxon>Agaricomycotina</taxon>
        <taxon>Agaricomycetes</taxon>
        <taxon>Agaricomycetidae</taxon>
        <taxon>Agaricales</taxon>
        <taxon>Agaricineae</taxon>
        <taxon>Hymenogastraceae</taxon>
        <taxon>Gymnopilus</taxon>
    </lineage>
</organism>
<evidence type="ECO:0000256" key="4">
    <source>
        <dbReference type="ARBA" id="ARBA00022833"/>
    </source>
</evidence>
<evidence type="ECO:0000256" key="3">
    <source>
        <dbReference type="ARBA" id="ARBA00022771"/>
    </source>
</evidence>
<dbReference type="PANTHER" id="PTHR46481">
    <property type="entry name" value="ZINC FINGER BED DOMAIN-CONTAINING PROTEIN 4"/>
    <property type="match status" value="1"/>
</dbReference>
<comment type="subcellular location">
    <subcellularLocation>
        <location evidence="1">Nucleus</location>
    </subcellularLocation>
</comment>
<accession>A0A409WE43</accession>
<dbReference type="OrthoDB" id="3359487at2759"/>
<gene>
    <name evidence="6" type="ORF">CVT26_001762</name>
</gene>
<keyword evidence="4" id="KW-0862">Zinc</keyword>
<proteinExistence type="predicted"/>
<comment type="caution">
    <text evidence="6">The sequence shown here is derived from an EMBL/GenBank/DDBJ whole genome shotgun (WGS) entry which is preliminary data.</text>
</comment>
<dbReference type="Proteomes" id="UP000284706">
    <property type="component" value="Unassembled WGS sequence"/>
</dbReference>
<dbReference type="SUPFAM" id="SSF53098">
    <property type="entry name" value="Ribonuclease H-like"/>
    <property type="match status" value="1"/>
</dbReference>
<dbReference type="GO" id="GO:0005634">
    <property type="term" value="C:nucleus"/>
    <property type="evidence" value="ECO:0007669"/>
    <property type="project" value="UniProtKB-SubCell"/>
</dbReference>
<dbReference type="STRING" id="231916.A0A409WE43"/>
<keyword evidence="5" id="KW-0539">Nucleus</keyword>
<keyword evidence="3" id="KW-0863">Zinc-finger</keyword>
<evidence type="ECO:0000313" key="7">
    <source>
        <dbReference type="Proteomes" id="UP000284706"/>
    </source>
</evidence>